<organism evidence="2 3">
    <name type="scientific">Microbulbifer yueqingensis</name>
    <dbReference type="NCBI Taxonomy" id="658219"/>
    <lineage>
        <taxon>Bacteria</taxon>
        <taxon>Pseudomonadati</taxon>
        <taxon>Pseudomonadota</taxon>
        <taxon>Gammaproteobacteria</taxon>
        <taxon>Cellvibrionales</taxon>
        <taxon>Microbulbiferaceae</taxon>
        <taxon>Microbulbifer</taxon>
    </lineage>
</organism>
<gene>
    <name evidence="2" type="ORF">SAMN05216212_2947</name>
</gene>
<accession>A0A1G9DYS1</accession>
<evidence type="ECO:0000313" key="3">
    <source>
        <dbReference type="Proteomes" id="UP000199305"/>
    </source>
</evidence>
<feature type="compositionally biased region" description="Basic and acidic residues" evidence="1">
    <location>
        <begin position="23"/>
        <end position="35"/>
    </location>
</feature>
<keyword evidence="3" id="KW-1185">Reference proteome</keyword>
<proteinExistence type="predicted"/>
<protein>
    <submittedName>
        <fullName evidence="2">Uncharacterized protein</fullName>
    </submittedName>
</protein>
<feature type="region of interest" description="Disordered" evidence="1">
    <location>
        <begin position="19"/>
        <end position="96"/>
    </location>
</feature>
<reference evidence="3" key="1">
    <citation type="submission" date="2016-10" db="EMBL/GenBank/DDBJ databases">
        <authorList>
            <person name="Varghese N."/>
            <person name="Submissions S."/>
        </authorList>
    </citation>
    <scope>NUCLEOTIDE SEQUENCE [LARGE SCALE GENOMIC DNA]</scope>
    <source>
        <strain evidence="3">CGMCC 1.10658</strain>
    </source>
</reference>
<name>A0A1G9DYS1_9GAMM</name>
<dbReference type="RefSeq" id="WP_091516019.1">
    <property type="nucleotide sequence ID" value="NZ_FNFH01000007.1"/>
</dbReference>
<dbReference type="PROSITE" id="PS51257">
    <property type="entry name" value="PROKAR_LIPOPROTEIN"/>
    <property type="match status" value="1"/>
</dbReference>
<dbReference type="AlphaFoldDB" id="A0A1G9DYS1"/>
<dbReference type="STRING" id="658219.SAMN05216212_2947"/>
<sequence>MNRYLPLLAFVLPLAFAGCGDDEDRRETLDLERETPAQSTEDIGTTPQEGETGEGDEGSTTMSGDDISAEKELYGEPTPMGDTEGPPEMGDTSEVETCSEQWFVWLHEKVLAMPGKRDQLNEAYPDGIPEPGSDEWFVAMDKATGGDGAHGPDGGSEEWCSMMEKRFDTMPD</sequence>
<dbReference type="EMBL" id="FNFH01000007">
    <property type="protein sequence ID" value="SDK68993.1"/>
    <property type="molecule type" value="Genomic_DNA"/>
</dbReference>
<evidence type="ECO:0000313" key="2">
    <source>
        <dbReference type="EMBL" id="SDK68993.1"/>
    </source>
</evidence>
<dbReference type="OrthoDB" id="5738570at2"/>
<evidence type="ECO:0000256" key="1">
    <source>
        <dbReference type="SAM" id="MobiDB-lite"/>
    </source>
</evidence>
<dbReference type="Proteomes" id="UP000199305">
    <property type="component" value="Unassembled WGS sequence"/>
</dbReference>